<sequence length="349" mass="39474">MGGSSGKLSWPSVALPEDHTVIVTGGNSGLGFETAKHLALMGARVIIACRSEIRARAAIMRIKADHMEFNELSEEERLWDYPLISEPRVEFMYLDLSSLESVQRFIQEFKMTGYSLNTLICNAGVVMVPFEKTVDGYEKHFQVNYLSHFYLTLEMLPLLEKADDARIVLVSSKLHESGNFSFKTLQGKTKYDRSAAYANSKLYMVMLMFSLKRRLAGKKINVFCADPGLVHTNASKNFRDDKTLMTKYKMAKAFGMLQTDITVGAATIINAAINPHLEEMNATYFRDCIPVTPAISSRNQKLQEVLWTYSLKCLLGENQSKEKVLNDESIQTLRTIFHDVTMEDIYPSK</sequence>
<dbReference type="Pfam" id="PF00106">
    <property type="entry name" value="adh_short"/>
    <property type="match status" value="2"/>
</dbReference>
<dbReference type="GO" id="GO:0016491">
    <property type="term" value="F:oxidoreductase activity"/>
    <property type="evidence" value="ECO:0007669"/>
    <property type="project" value="UniProtKB-KW"/>
</dbReference>
<protein>
    <submittedName>
        <fullName evidence="2">DgyrCDS7007</fullName>
    </submittedName>
</protein>
<evidence type="ECO:0000313" key="2">
    <source>
        <dbReference type="EMBL" id="CAD5118293.1"/>
    </source>
</evidence>
<dbReference type="Gene3D" id="3.40.50.720">
    <property type="entry name" value="NAD(P)-binding Rossmann-like Domain"/>
    <property type="match status" value="1"/>
</dbReference>
<accession>A0A7I8VPS7</accession>
<name>A0A7I8VPS7_9ANNE</name>
<proteinExistence type="predicted"/>
<dbReference type="Proteomes" id="UP000549394">
    <property type="component" value="Unassembled WGS sequence"/>
</dbReference>
<dbReference type="PANTHER" id="PTHR43157:SF31">
    <property type="entry name" value="PHOSPHATIDYLINOSITOL-GLYCAN BIOSYNTHESIS CLASS F PROTEIN"/>
    <property type="match status" value="1"/>
</dbReference>
<organism evidence="2 3">
    <name type="scientific">Dimorphilus gyrociliatus</name>
    <dbReference type="NCBI Taxonomy" id="2664684"/>
    <lineage>
        <taxon>Eukaryota</taxon>
        <taxon>Metazoa</taxon>
        <taxon>Spiralia</taxon>
        <taxon>Lophotrochozoa</taxon>
        <taxon>Annelida</taxon>
        <taxon>Polychaeta</taxon>
        <taxon>Polychaeta incertae sedis</taxon>
        <taxon>Dinophilidae</taxon>
        <taxon>Dimorphilus</taxon>
    </lineage>
</organism>
<dbReference type="AlphaFoldDB" id="A0A7I8VPS7"/>
<keyword evidence="3" id="KW-1185">Reference proteome</keyword>
<dbReference type="InterPro" id="IPR002347">
    <property type="entry name" value="SDR_fam"/>
</dbReference>
<dbReference type="PANTHER" id="PTHR43157">
    <property type="entry name" value="PHOSPHATIDYLINOSITOL-GLYCAN BIOSYNTHESIS CLASS F PROTEIN-RELATED"/>
    <property type="match status" value="1"/>
</dbReference>
<reference evidence="2 3" key="1">
    <citation type="submission" date="2020-08" db="EMBL/GenBank/DDBJ databases">
        <authorList>
            <person name="Hejnol A."/>
        </authorList>
    </citation>
    <scope>NUCLEOTIDE SEQUENCE [LARGE SCALE GENOMIC DNA]</scope>
</reference>
<dbReference type="OrthoDB" id="191139at2759"/>
<evidence type="ECO:0000256" key="1">
    <source>
        <dbReference type="ARBA" id="ARBA00023002"/>
    </source>
</evidence>
<comment type="caution">
    <text evidence="2">The sequence shown here is derived from an EMBL/GenBank/DDBJ whole genome shotgun (WGS) entry which is preliminary data.</text>
</comment>
<dbReference type="SUPFAM" id="SSF51735">
    <property type="entry name" value="NAD(P)-binding Rossmann-fold domains"/>
    <property type="match status" value="1"/>
</dbReference>
<keyword evidence="1" id="KW-0560">Oxidoreductase</keyword>
<evidence type="ECO:0000313" key="3">
    <source>
        <dbReference type="Proteomes" id="UP000549394"/>
    </source>
</evidence>
<dbReference type="InterPro" id="IPR036291">
    <property type="entry name" value="NAD(P)-bd_dom_sf"/>
</dbReference>
<dbReference type="EMBL" id="CAJFCJ010000008">
    <property type="protein sequence ID" value="CAD5118293.1"/>
    <property type="molecule type" value="Genomic_DNA"/>
</dbReference>
<gene>
    <name evidence="2" type="ORF">DGYR_LOCUS6691</name>
</gene>
<dbReference type="PRINTS" id="PR00081">
    <property type="entry name" value="GDHRDH"/>
</dbReference>